<keyword evidence="3" id="KW-1185">Reference proteome</keyword>
<evidence type="ECO:0000256" key="1">
    <source>
        <dbReference type="SAM" id="SignalP"/>
    </source>
</evidence>
<dbReference type="RefSeq" id="WP_269413960.1">
    <property type="nucleotide sequence ID" value="NZ_JAPWGL010000001.1"/>
</dbReference>
<sequence length="150" mass="16905">MITKIFSTCALLVLLSLTLVSCKKKNKEMNLPVDALTGTWQEITTGYNRVLIFEPGGKITILIKNSQYADWHIKLTGKYIINEDNLSATITEQSEKQSSGSVITNPVNIRWFDQGKFNIKNFVLTVNYKTYPADAPVDTESKFNKIVPID</sequence>
<dbReference type="EMBL" id="JAPWGL010000001">
    <property type="protein sequence ID" value="MCZ4222149.1"/>
    <property type="molecule type" value="Genomic_DNA"/>
</dbReference>
<reference evidence="2" key="1">
    <citation type="submission" date="2022-12" db="EMBL/GenBank/DDBJ databases">
        <title>Genome sequence of SJ11.</title>
        <authorList>
            <person name="Woo H."/>
        </authorList>
    </citation>
    <scope>NUCLEOTIDE SEQUENCE</scope>
    <source>
        <strain evidence="2">SJ11</strain>
    </source>
</reference>
<evidence type="ECO:0008006" key="4">
    <source>
        <dbReference type="Google" id="ProtNLM"/>
    </source>
</evidence>
<evidence type="ECO:0000313" key="2">
    <source>
        <dbReference type="EMBL" id="MCZ4222149.1"/>
    </source>
</evidence>
<evidence type="ECO:0000313" key="3">
    <source>
        <dbReference type="Proteomes" id="UP001144341"/>
    </source>
</evidence>
<proteinExistence type="predicted"/>
<dbReference type="PROSITE" id="PS51257">
    <property type="entry name" value="PROKAR_LIPOPROTEIN"/>
    <property type="match status" value="1"/>
</dbReference>
<keyword evidence="1" id="KW-0732">Signal</keyword>
<dbReference type="Proteomes" id="UP001144341">
    <property type="component" value="Unassembled WGS sequence"/>
</dbReference>
<feature type="signal peptide" evidence="1">
    <location>
        <begin position="1"/>
        <end position="21"/>
    </location>
</feature>
<accession>A0ABT4KTJ5</accession>
<comment type="caution">
    <text evidence="2">The sequence shown here is derived from an EMBL/GenBank/DDBJ whole genome shotgun (WGS) entry which is preliminary data.</text>
</comment>
<protein>
    <recommendedName>
        <fullName evidence="4">Lipocalin-like domain-containing protein</fullName>
    </recommendedName>
</protein>
<gene>
    <name evidence="2" type="ORF">O0931_02450</name>
</gene>
<name>A0ABT4KTJ5_9SPHI</name>
<organism evidence="2 3">
    <name type="scientific">Pedobacter rhodius</name>
    <dbReference type="NCBI Taxonomy" id="3004098"/>
    <lineage>
        <taxon>Bacteria</taxon>
        <taxon>Pseudomonadati</taxon>
        <taxon>Bacteroidota</taxon>
        <taxon>Sphingobacteriia</taxon>
        <taxon>Sphingobacteriales</taxon>
        <taxon>Sphingobacteriaceae</taxon>
        <taxon>Pedobacter</taxon>
    </lineage>
</organism>
<feature type="chain" id="PRO_5046586305" description="Lipocalin-like domain-containing protein" evidence="1">
    <location>
        <begin position="22"/>
        <end position="150"/>
    </location>
</feature>